<proteinExistence type="predicted"/>
<dbReference type="EMBL" id="LR881183">
    <property type="protein sequence ID" value="CAD5244027.1"/>
    <property type="molecule type" value="Genomic_DNA"/>
</dbReference>
<evidence type="ECO:0000313" key="2">
    <source>
        <dbReference type="Proteomes" id="UP000516304"/>
    </source>
</evidence>
<dbReference type="Proteomes" id="UP000516304">
    <property type="component" value="Chromosome TIRI35C"/>
</dbReference>
<accession>A0A7G2DA18</accession>
<dbReference type="AlphaFoldDB" id="A0A7G2DA18"/>
<dbReference type="KEGG" id="tcq:TIRI35C_0873"/>
<protein>
    <submittedName>
        <fullName evidence="1">Uncharacterized protein</fullName>
    </submittedName>
</protein>
<sequence>MLLMFVAYSTVGYLLFTADVSWKSSGEFSHLENVTTEKRVVVDFPLEVELASDVYPEFGLRGDFESAIKSSIREVFEGRNISVEFAHVRPVIIMPGESPPDWIDGPVVVLFIPFQGHEDRFYYETCYASVLLYASSSGDVGSYLSVEERYQGDTDDLGNFARELFQTAEAREYSGRPYSTLVVYWNTLEVRNGKLSGEDCWELLSREVARELEAWAETLN</sequence>
<gene>
    <name evidence="1" type="ORF">TIRI35C_0873</name>
</gene>
<name>A0A7G2DA18_9EURY</name>
<organism evidence="1 2">
    <name type="scientific">Thermococcus camini</name>
    <dbReference type="NCBI Taxonomy" id="2016373"/>
    <lineage>
        <taxon>Archaea</taxon>
        <taxon>Methanobacteriati</taxon>
        <taxon>Methanobacteriota</taxon>
        <taxon>Thermococci</taxon>
        <taxon>Thermococcales</taxon>
        <taxon>Thermococcaceae</taxon>
        <taxon>Thermococcus</taxon>
    </lineage>
</organism>
<reference evidence="1 2" key="1">
    <citation type="submission" date="2020-09" db="EMBL/GenBank/DDBJ databases">
        <authorList>
            <person name="Courtine D."/>
        </authorList>
    </citation>
    <scope>NUCLEOTIDE SEQUENCE [LARGE SCALE GENOMIC DNA]</scope>
    <source>
        <strain evidence="1 2">IRI35c</strain>
    </source>
</reference>
<evidence type="ECO:0000313" key="1">
    <source>
        <dbReference type="EMBL" id="CAD5244027.1"/>
    </source>
</evidence>
<keyword evidence="2" id="KW-1185">Reference proteome</keyword>